<evidence type="ECO:0000256" key="1">
    <source>
        <dbReference type="ARBA" id="ARBA00022428"/>
    </source>
</evidence>
<dbReference type="NCBIfam" id="TIGR03695">
    <property type="entry name" value="menH_SHCHC"/>
    <property type="match status" value="1"/>
</dbReference>
<dbReference type="InterPro" id="IPR000073">
    <property type="entry name" value="AB_hydrolase_1"/>
</dbReference>
<evidence type="ECO:0000256" key="2">
    <source>
        <dbReference type="ARBA" id="ARBA00023239"/>
    </source>
</evidence>
<organism evidence="5 6">
    <name type="scientific">Bacillus cereus</name>
    <dbReference type="NCBI Taxonomy" id="1396"/>
    <lineage>
        <taxon>Bacteria</taxon>
        <taxon>Bacillati</taxon>
        <taxon>Bacillota</taxon>
        <taxon>Bacilli</taxon>
        <taxon>Bacillales</taxon>
        <taxon>Bacillaceae</taxon>
        <taxon>Bacillus</taxon>
        <taxon>Bacillus cereus group</taxon>
    </lineage>
</organism>
<comment type="function">
    <text evidence="3">Catalyzes a proton abstraction reaction that results in 2,5-elimination of pyruvate from 2-succinyl-5-enolpyruvyl-6-hydroxy-3-cyclohexene-1-carboxylate (SEPHCHC) and the formation of 2-succinyl-6-hydroxy-2,4-cyclohexadiene-1-carboxylate (SHCHC).</text>
</comment>
<evidence type="ECO:0000313" key="6">
    <source>
        <dbReference type="Proteomes" id="UP000226357"/>
    </source>
</evidence>
<dbReference type="PANTHER" id="PTHR42916:SF1">
    <property type="entry name" value="PROTEIN PHYLLO, CHLOROPLASTIC"/>
    <property type="match status" value="1"/>
</dbReference>
<dbReference type="InterPro" id="IPR029058">
    <property type="entry name" value="AB_hydrolase_fold"/>
</dbReference>
<reference evidence="5 6" key="1">
    <citation type="submission" date="2017-09" db="EMBL/GenBank/DDBJ databases">
        <title>Large-scale bioinformatics analysis of Bacillus genomes uncovers conserved roles of natural products in bacterial physiology.</title>
        <authorList>
            <consortium name="Agbiome Team Llc"/>
            <person name="Bleich R.M."/>
            <person name="Grubbs K.J."/>
            <person name="Santa Maria K.C."/>
            <person name="Allen S.E."/>
            <person name="Farag S."/>
            <person name="Shank E.A."/>
            <person name="Bowers A."/>
        </authorList>
    </citation>
    <scope>NUCLEOTIDE SEQUENCE [LARGE SCALE GENOMIC DNA]</scope>
    <source>
        <strain evidence="5 6">AFS067272</strain>
    </source>
</reference>
<comment type="similarity">
    <text evidence="3">Belongs to the AB hydrolase superfamily. MenH family.</text>
</comment>
<feature type="domain" description="AB hydrolase-1" evidence="4">
    <location>
        <begin position="20"/>
        <end position="254"/>
    </location>
</feature>
<sequence length="270" mass="30673">MKVTLEGVKYEYEVVGSGEPLLLLHGFTGSMETWRPFIPSWSKQFQVIIVDLVGHGKTESPEELTHYDIQNVALQMTALLDLLHIEKAHILGYSMGGRLAITMACLYPGRVQSLLLENCTAGLEMESDRQERCMKDGQLAERIELEGIEAFVNMWEHIPLFTTQKNLREDVKEAVRKERLANDPRGLANSLRGMGTGAQPSWWNQLEKLKMPVLLMNGEHDQKFFHILKNIQKRIPHAKFVKIDGAGHAIHVEQPQKFGTIVEGFLKTMQ</sequence>
<dbReference type="InterPro" id="IPR022485">
    <property type="entry name" value="SHCHC_synthase_MenH"/>
</dbReference>
<evidence type="ECO:0000256" key="3">
    <source>
        <dbReference type="HAMAP-Rule" id="MF_01660"/>
    </source>
</evidence>
<comment type="subunit">
    <text evidence="3">Monomer.</text>
</comment>
<dbReference type="PRINTS" id="PR00412">
    <property type="entry name" value="EPOXHYDRLASE"/>
</dbReference>
<dbReference type="Proteomes" id="UP000226357">
    <property type="component" value="Unassembled WGS sequence"/>
</dbReference>
<keyword evidence="1 3" id="KW-0474">Menaquinone biosynthesis</keyword>
<evidence type="ECO:0000313" key="5">
    <source>
        <dbReference type="EMBL" id="PFR96835.1"/>
    </source>
</evidence>
<evidence type="ECO:0000259" key="4">
    <source>
        <dbReference type="Pfam" id="PF00561"/>
    </source>
</evidence>
<accession>A0AA44Q7H1</accession>
<dbReference type="SUPFAM" id="SSF53474">
    <property type="entry name" value="alpha/beta-Hydrolases"/>
    <property type="match status" value="1"/>
</dbReference>
<dbReference type="InterPro" id="IPR000639">
    <property type="entry name" value="Epox_hydrolase-like"/>
</dbReference>
<proteinExistence type="inferred from homology"/>
<name>A0AA44Q7H1_BACCE</name>
<dbReference type="HAMAP" id="MF_01660">
    <property type="entry name" value="MenH"/>
    <property type="match status" value="1"/>
</dbReference>
<gene>
    <name evidence="3 5" type="primary">menH</name>
    <name evidence="5" type="ORF">COK38_20330</name>
</gene>
<dbReference type="AlphaFoldDB" id="A0AA44Q7H1"/>
<dbReference type="EC" id="4.2.99.20" evidence="3"/>
<comment type="catalytic activity">
    <reaction evidence="3">
        <text>5-enolpyruvoyl-6-hydroxy-2-succinyl-cyclohex-3-ene-1-carboxylate = (1R,6R)-6-hydroxy-2-succinyl-cyclohexa-2,4-diene-1-carboxylate + pyruvate</text>
        <dbReference type="Rhea" id="RHEA:25597"/>
        <dbReference type="ChEBI" id="CHEBI:15361"/>
        <dbReference type="ChEBI" id="CHEBI:58689"/>
        <dbReference type="ChEBI" id="CHEBI:58818"/>
        <dbReference type="EC" id="4.2.99.20"/>
    </reaction>
</comment>
<comment type="pathway">
    <text evidence="3">Quinol/quinone metabolism; menaquinone biosynthesis.</text>
</comment>
<protein>
    <recommendedName>
        <fullName evidence="3">Putative 2-succinyl-6-hydroxy-2,4-cyclohexadiene-1-carboxylate synthase</fullName>
        <shortName evidence="3">SHCHC synthase</shortName>
        <ecNumber evidence="3">4.2.99.20</ecNumber>
    </recommendedName>
</protein>
<comment type="pathway">
    <text evidence="3">Quinol/quinone metabolism; 1,4-dihydroxy-2-naphthoate biosynthesis; 1,4-dihydroxy-2-naphthoate from chorismate: step 3/7.</text>
</comment>
<dbReference type="PANTHER" id="PTHR42916">
    <property type="entry name" value="2-SUCCINYL-5-ENOLPYRUVYL-6-HYDROXY-3-CYCLOHEXENE-1-CARBOXYLATE SYNTHASE"/>
    <property type="match status" value="1"/>
</dbReference>
<dbReference type="GO" id="GO:0070205">
    <property type="term" value="F:2-succinyl-6-hydroxy-2,4-cyclohexadiene-1-carboxylate synthase activity"/>
    <property type="evidence" value="ECO:0007669"/>
    <property type="project" value="UniProtKB-UniRule"/>
</dbReference>
<comment type="caution">
    <text evidence="5">The sequence shown here is derived from an EMBL/GenBank/DDBJ whole genome shotgun (WGS) entry which is preliminary data.</text>
</comment>
<dbReference type="PRINTS" id="PR00111">
    <property type="entry name" value="ABHYDROLASE"/>
</dbReference>
<dbReference type="Pfam" id="PF00561">
    <property type="entry name" value="Abhydrolase_1"/>
    <property type="match status" value="1"/>
</dbReference>
<dbReference type="EMBL" id="NVBO01000244">
    <property type="protein sequence ID" value="PFR96835.1"/>
    <property type="molecule type" value="Genomic_DNA"/>
</dbReference>
<dbReference type="RefSeq" id="WP_000869136.1">
    <property type="nucleotide sequence ID" value="NZ_NTUG01000020.1"/>
</dbReference>
<dbReference type="GO" id="GO:0009234">
    <property type="term" value="P:menaquinone biosynthetic process"/>
    <property type="evidence" value="ECO:0007669"/>
    <property type="project" value="UniProtKB-UniRule"/>
</dbReference>
<dbReference type="Gene3D" id="3.40.50.1820">
    <property type="entry name" value="alpha/beta hydrolase"/>
    <property type="match status" value="1"/>
</dbReference>
<keyword evidence="2 3" id="KW-0456">Lyase</keyword>